<feature type="domain" description="Penicillin-binding C-terminal" evidence="15">
    <location>
        <begin position="701"/>
        <end position="782"/>
    </location>
</feature>
<comment type="similarity">
    <text evidence="3">In the N-terminal section; belongs to the glycosyltransferase 51 family.</text>
</comment>
<feature type="domain" description="Glycosyl transferase family 51" evidence="14">
    <location>
        <begin position="58"/>
        <end position="235"/>
    </location>
</feature>
<comment type="catalytic activity">
    <reaction evidence="11">
        <text>[GlcNAc-(1-&gt;4)-Mur2Ac(oyl-L-Ala-gamma-D-Glu-L-Lys-D-Ala-D-Ala)](n)-di-trans,octa-cis-undecaprenyl diphosphate + beta-D-GlcNAc-(1-&gt;4)-Mur2Ac(oyl-L-Ala-gamma-D-Glu-L-Lys-D-Ala-D-Ala)-di-trans,octa-cis-undecaprenyl diphosphate = [GlcNAc-(1-&gt;4)-Mur2Ac(oyl-L-Ala-gamma-D-Glu-L-Lys-D-Ala-D-Ala)](n+1)-di-trans,octa-cis-undecaprenyl diphosphate + di-trans,octa-cis-undecaprenyl diphosphate + H(+)</text>
        <dbReference type="Rhea" id="RHEA:23708"/>
        <dbReference type="Rhea" id="RHEA-COMP:9602"/>
        <dbReference type="Rhea" id="RHEA-COMP:9603"/>
        <dbReference type="ChEBI" id="CHEBI:15378"/>
        <dbReference type="ChEBI" id="CHEBI:58405"/>
        <dbReference type="ChEBI" id="CHEBI:60033"/>
        <dbReference type="ChEBI" id="CHEBI:78435"/>
        <dbReference type="EC" id="2.4.99.28"/>
    </reaction>
</comment>
<keyword evidence="17" id="KW-1185">Reference proteome</keyword>
<evidence type="ECO:0000256" key="10">
    <source>
        <dbReference type="ARBA" id="ARBA00044770"/>
    </source>
</evidence>
<dbReference type="InterPro" id="IPR009647">
    <property type="entry name" value="PBP_C"/>
</dbReference>
<keyword evidence="6" id="KW-0328">Glycosyltransferase</keyword>
<comment type="caution">
    <text evidence="16">The sequence shown here is derived from an EMBL/GenBank/DDBJ whole genome shotgun (WGS) entry which is preliminary data.</text>
</comment>
<evidence type="ECO:0000256" key="5">
    <source>
        <dbReference type="ARBA" id="ARBA00022670"/>
    </source>
</evidence>
<dbReference type="InterPro" id="IPR011815">
    <property type="entry name" value="PBP_1c"/>
</dbReference>
<proteinExistence type="inferred from homology"/>
<keyword evidence="12" id="KW-1133">Transmembrane helix</keyword>
<dbReference type="Pfam" id="PF06832">
    <property type="entry name" value="BiPBP_C"/>
    <property type="match status" value="1"/>
</dbReference>
<dbReference type="GO" id="GO:0008658">
    <property type="term" value="F:penicillin binding"/>
    <property type="evidence" value="ECO:0007669"/>
    <property type="project" value="InterPro"/>
</dbReference>
<dbReference type="SUPFAM" id="SSF56601">
    <property type="entry name" value="beta-lactamase/transpeptidase-like"/>
    <property type="match status" value="1"/>
</dbReference>
<dbReference type="Pfam" id="PF00912">
    <property type="entry name" value="Transgly"/>
    <property type="match status" value="1"/>
</dbReference>
<evidence type="ECO:0000256" key="12">
    <source>
        <dbReference type="SAM" id="Phobius"/>
    </source>
</evidence>
<dbReference type="GO" id="GO:0009252">
    <property type="term" value="P:peptidoglycan biosynthetic process"/>
    <property type="evidence" value="ECO:0007669"/>
    <property type="project" value="InterPro"/>
</dbReference>
<dbReference type="EC" id="2.4.99.28" evidence="10"/>
<evidence type="ECO:0000256" key="6">
    <source>
        <dbReference type="ARBA" id="ARBA00022676"/>
    </source>
</evidence>
<dbReference type="Pfam" id="PF00905">
    <property type="entry name" value="Transpeptidase"/>
    <property type="match status" value="1"/>
</dbReference>
<evidence type="ECO:0000256" key="4">
    <source>
        <dbReference type="ARBA" id="ARBA00022645"/>
    </source>
</evidence>
<evidence type="ECO:0000256" key="1">
    <source>
        <dbReference type="ARBA" id="ARBA00004752"/>
    </source>
</evidence>
<evidence type="ECO:0000256" key="9">
    <source>
        <dbReference type="ARBA" id="ARBA00023268"/>
    </source>
</evidence>
<comment type="pathway">
    <text evidence="1">Cell wall biogenesis; peptidoglycan biosynthesis.</text>
</comment>
<evidence type="ECO:0000256" key="2">
    <source>
        <dbReference type="ARBA" id="ARBA00007090"/>
    </source>
</evidence>
<protein>
    <recommendedName>
        <fullName evidence="10">peptidoglycan glycosyltransferase</fullName>
        <ecNumber evidence="10">2.4.99.28</ecNumber>
    </recommendedName>
</protein>
<name>A0A928V902_9GAMM</name>
<dbReference type="PANTHER" id="PTHR32282:SF15">
    <property type="entry name" value="PENICILLIN-BINDING PROTEIN 1C"/>
    <property type="match status" value="1"/>
</dbReference>
<evidence type="ECO:0000256" key="8">
    <source>
        <dbReference type="ARBA" id="ARBA00022801"/>
    </source>
</evidence>
<comment type="similarity">
    <text evidence="2">In the C-terminal section; belongs to the transpeptidase family.</text>
</comment>
<sequence>MLNTKRRRQHTGLLAIALAIGAALAWLQWWPLPVSLQQQPYASMLLSRDGQLLGARIAADQQWRFAPPQQVPERYRQALLLFEDRRFYQHPGIDPFAIARATWRNLSHRRVTSGGSTLTMQLARLLRQQDYLLQQDAQPPRSFASKGIEAWRALQLEWRFSKDELLVHYAAHAPFGGNIVGLQAASWRYFGRAPEHLSWAEAALLAVLPNSPGLIHPGRQRDRLQQKRDRLLTRLQQAGYFGERDLQLALLEPLPERPQALPAVANHLLDTLSSRAPDEAVYHSTIDAVLQNRVAAIAGRHGRLLANEGVHNLAILVLDHRTMEARAYIGNQAWQQRAAYSPGVDIIQRPRSTGSLLKPFLYGLMLQEGELTPTRLIPDIPSRFGSYSPQNYHRDYRGAVPAHQALAWSLNIPAVRLLQEYGIGRFQHQLQALGMTTLFRPADDYGLTLVLGGAEGTLWEMTAMYARLTAAARDGSGREQPLQPRLLVGETGPQKLPVLGQGAAWLTLQAMIEVVRPGADALWRDFSGSQTIAWKTGTSFGLRDAWAIGSNSRYTVGVWAGNAGGEPAPLLSGQSTAAPILFDIFDVLGPSAWFARPDHALKTIRVCRDDGYLAGGQCEAINMSIPVESHFQTVTPYHRRVHLDVSGQYRVHSRCEAVASMQAADWFVLPPAQEFFRKQYRSDYKPLPPWRKDCLADSSELDNDQPMELLYPHEGSRLYIPVDIDGRRSRALLQAVHRRSDAVLFWHIDDRFLGETRLFHEQSVALEPGWHKLVLVDQQGYTLVRWFRVLGEGEPDS</sequence>
<dbReference type="SUPFAM" id="SSF53955">
    <property type="entry name" value="Lysozyme-like"/>
    <property type="match status" value="1"/>
</dbReference>
<evidence type="ECO:0000313" key="16">
    <source>
        <dbReference type="EMBL" id="MBE8718937.1"/>
    </source>
</evidence>
<dbReference type="EMBL" id="PRDL01000001">
    <property type="protein sequence ID" value="MBE8718937.1"/>
    <property type="molecule type" value="Genomic_DNA"/>
</dbReference>
<evidence type="ECO:0000256" key="11">
    <source>
        <dbReference type="ARBA" id="ARBA00049902"/>
    </source>
</evidence>
<dbReference type="GO" id="GO:0006508">
    <property type="term" value="P:proteolysis"/>
    <property type="evidence" value="ECO:0007669"/>
    <property type="project" value="UniProtKB-KW"/>
</dbReference>
<organism evidence="16 17">
    <name type="scientific">Cellvibrio polysaccharolyticus</name>
    <dbReference type="NCBI Taxonomy" id="2082724"/>
    <lineage>
        <taxon>Bacteria</taxon>
        <taxon>Pseudomonadati</taxon>
        <taxon>Pseudomonadota</taxon>
        <taxon>Gammaproteobacteria</taxon>
        <taxon>Cellvibrionales</taxon>
        <taxon>Cellvibrionaceae</taxon>
        <taxon>Cellvibrio</taxon>
    </lineage>
</organism>
<feature type="domain" description="Penicillin-binding protein transpeptidase" evidence="13">
    <location>
        <begin position="314"/>
        <end position="539"/>
    </location>
</feature>
<accession>A0A928V902</accession>
<dbReference type="InterPro" id="IPR050396">
    <property type="entry name" value="Glycosyltr_51/Transpeptidase"/>
</dbReference>
<dbReference type="GO" id="GO:0030288">
    <property type="term" value="C:outer membrane-bounded periplasmic space"/>
    <property type="evidence" value="ECO:0007669"/>
    <property type="project" value="TreeGrafter"/>
</dbReference>
<evidence type="ECO:0000256" key="3">
    <source>
        <dbReference type="ARBA" id="ARBA00007739"/>
    </source>
</evidence>
<keyword evidence="8" id="KW-0378">Hydrolase</keyword>
<dbReference type="AlphaFoldDB" id="A0A928V902"/>
<dbReference type="GO" id="GO:0004180">
    <property type="term" value="F:carboxypeptidase activity"/>
    <property type="evidence" value="ECO:0007669"/>
    <property type="project" value="UniProtKB-KW"/>
</dbReference>
<keyword evidence="5" id="KW-0645">Protease</keyword>
<evidence type="ECO:0000256" key="7">
    <source>
        <dbReference type="ARBA" id="ARBA00022679"/>
    </source>
</evidence>
<dbReference type="RefSeq" id="WP_235992359.1">
    <property type="nucleotide sequence ID" value="NZ_PRDL01000001.1"/>
</dbReference>
<reference evidence="16" key="1">
    <citation type="submission" date="2018-07" db="EMBL/GenBank/DDBJ databases">
        <title>Genome assembly of strain Ka43.</title>
        <authorList>
            <person name="Kukolya J."/>
            <person name="Nagy I."/>
            <person name="Horvath B."/>
            <person name="Toth A."/>
        </authorList>
    </citation>
    <scope>NUCLEOTIDE SEQUENCE</scope>
    <source>
        <strain evidence="16">KB43</strain>
    </source>
</reference>
<dbReference type="InterPro" id="IPR012338">
    <property type="entry name" value="Beta-lactam/transpept-like"/>
</dbReference>
<dbReference type="GO" id="GO:0008955">
    <property type="term" value="F:peptidoglycan glycosyltransferase activity"/>
    <property type="evidence" value="ECO:0007669"/>
    <property type="project" value="UniProtKB-EC"/>
</dbReference>
<evidence type="ECO:0000259" key="14">
    <source>
        <dbReference type="Pfam" id="PF00912"/>
    </source>
</evidence>
<dbReference type="InterPro" id="IPR036950">
    <property type="entry name" value="PBP_transglycosylase"/>
</dbReference>
<dbReference type="Gene3D" id="1.10.3810.10">
    <property type="entry name" value="Biosynthetic peptidoglycan transglycosylase-like"/>
    <property type="match status" value="1"/>
</dbReference>
<dbReference type="InterPro" id="IPR001264">
    <property type="entry name" value="Glyco_trans_51"/>
</dbReference>
<dbReference type="InterPro" id="IPR023346">
    <property type="entry name" value="Lysozyme-like_dom_sf"/>
</dbReference>
<keyword evidence="9" id="KW-0511">Multifunctional enzyme</keyword>
<dbReference type="InterPro" id="IPR001460">
    <property type="entry name" value="PCN-bd_Tpept"/>
</dbReference>
<gene>
    <name evidence="16" type="primary">pbpC</name>
    <name evidence="16" type="ORF">C4F51_17315</name>
</gene>
<dbReference type="PANTHER" id="PTHR32282">
    <property type="entry name" value="BINDING PROTEIN TRANSPEPTIDASE, PUTATIVE-RELATED"/>
    <property type="match status" value="1"/>
</dbReference>
<evidence type="ECO:0000313" key="17">
    <source>
        <dbReference type="Proteomes" id="UP000652567"/>
    </source>
</evidence>
<keyword evidence="12" id="KW-0812">Transmembrane</keyword>
<keyword evidence="12" id="KW-0472">Membrane</keyword>
<dbReference type="Proteomes" id="UP000652567">
    <property type="component" value="Unassembled WGS sequence"/>
</dbReference>
<keyword evidence="7" id="KW-0808">Transferase</keyword>
<keyword evidence="4" id="KW-0121">Carboxypeptidase</keyword>
<dbReference type="Gene3D" id="3.40.710.10">
    <property type="entry name" value="DD-peptidase/beta-lactamase superfamily"/>
    <property type="match status" value="1"/>
</dbReference>
<dbReference type="NCBIfam" id="TIGR02073">
    <property type="entry name" value="PBP_1c"/>
    <property type="match status" value="1"/>
</dbReference>
<evidence type="ECO:0000259" key="15">
    <source>
        <dbReference type="Pfam" id="PF06832"/>
    </source>
</evidence>
<feature type="transmembrane region" description="Helical" evidence="12">
    <location>
        <begin position="12"/>
        <end position="30"/>
    </location>
</feature>
<evidence type="ECO:0000259" key="13">
    <source>
        <dbReference type="Pfam" id="PF00905"/>
    </source>
</evidence>